<gene>
    <name evidence="4" type="ORF">RMSM_06041</name>
</gene>
<keyword evidence="5" id="KW-1185">Reference proteome</keyword>
<name>M5RD80_9BACT</name>
<dbReference type="SUPFAM" id="SSF53649">
    <property type="entry name" value="Alkaline phosphatase-like"/>
    <property type="match status" value="1"/>
</dbReference>
<organism evidence="4 5">
    <name type="scientific">Rhodopirellula maiorica SM1</name>
    <dbReference type="NCBI Taxonomy" id="1265738"/>
    <lineage>
        <taxon>Bacteria</taxon>
        <taxon>Pseudomonadati</taxon>
        <taxon>Planctomycetota</taxon>
        <taxon>Planctomycetia</taxon>
        <taxon>Pirellulales</taxon>
        <taxon>Pirellulaceae</taxon>
        <taxon>Novipirellula</taxon>
    </lineage>
</organism>
<dbReference type="InterPro" id="IPR017850">
    <property type="entry name" value="Alkaline_phosphatase_core_sf"/>
</dbReference>
<accession>M5RD80</accession>
<reference evidence="4 5" key="1">
    <citation type="journal article" date="2013" name="Mar. Genomics">
        <title>Expression of sulfatases in Rhodopirellula baltica and the diversity of sulfatases in the genus Rhodopirellula.</title>
        <authorList>
            <person name="Wegner C.E."/>
            <person name="Richter-Heitmann T."/>
            <person name="Klindworth A."/>
            <person name="Klockow C."/>
            <person name="Richter M."/>
            <person name="Achstetter T."/>
            <person name="Glockner F.O."/>
            <person name="Harder J."/>
        </authorList>
    </citation>
    <scope>NUCLEOTIDE SEQUENCE [LARGE SCALE GENOMIC DNA]</scope>
    <source>
        <strain evidence="4 5">SM1</strain>
    </source>
</reference>
<feature type="domain" description="Sulfatase N-terminal" evidence="3">
    <location>
        <begin position="1"/>
        <end position="85"/>
    </location>
</feature>
<dbReference type="GO" id="GO:0008484">
    <property type="term" value="F:sulfuric ester hydrolase activity"/>
    <property type="evidence" value="ECO:0007669"/>
    <property type="project" value="TreeGrafter"/>
</dbReference>
<evidence type="ECO:0000313" key="4">
    <source>
        <dbReference type="EMBL" id="EMI17031.1"/>
    </source>
</evidence>
<proteinExistence type="predicted"/>
<evidence type="ECO:0000259" key="3">
    <source>
        <dbReference type="Pfam" id="PF00884"/>
    </source>
</evidence>
<dbReference type="PANTHER" id="PTHR45953">
    <property type="entry name" value="IDURONATE 2-SULFATASE"/>
    <property type="match status" value="1"/>
</dbReference>
<dbReference type="InterPro" id="IPR000917">
    <property type="entry name" value="Sulfatase_N"/>
</dbReference>
<dbReference type="GO" id="GO:0005737">
    <property type="term" value="C:cytoplasm"/>
    <property type="evidence" value="ECO:0007669"/>
    <property type="project" value="TreeGrafter"/>
</dbReference>
<keyword evidence="1" id="KW-0479">Metal-binding</keyword>
<sequence length="244" mass="27196">MVGRIREQLDREGLADNTVIVFASDHGIMNGEFGLGGKALNYESCLRVPLIIMDPRVAPSECGRRSNALVESVDIAPTLLDCAGVELPRGMQGHSLRGIIEGTEDAVRSSSFAENLWSTQFGNPRIESVRTDDGWKYIRYFKNDRSLFEEIAKKKQFRATPKLIASYHDWLTASINGEEPVFEELYHLATDPSESVNLATRPTCTDKLHQLRAECQRLVTFAKGEVEQAPATVVIDQTKGRKAQ</sequence>
<dbReference type="AlphaFoldDB" id="M5RD80"/>
<dbReference type="Pfam" id="PF00884">
    <property type="entry name" value="Sulfatase"/>
    <property type="match status" value="1"/>
</dbReference>
<dbReference type="GO" id="GO:0046872">
    <property type="term" value="F:metal ion binding"/>
    <property type="evidence" value="ECO:0007669"/>
    <property type="project" value="UniProtKB-KW"/>
</dbReference>
<evidence type="ECO:0000313" key="5">
    <source>
        <dbReference type="Proteomes" id="UP000011991"/>
    </source>
</evidence>
<comment type="caution">
    <text evidence="4">The sequence shown here is derived from an EMBL/GenBank/DDBJ whole genome shotgun (WGS) entry which is preliminary data.</text>
</comment>
<evidence type="ECO:0000256" key="1">
    <source>
        <dbReference type="ARBA" id="ARBA00022723"/>
    </source>
</evidence>
<dbReference type="PATRIC" id="fig|1265738.3.peg.6030"/>
<dbReference type="Proteomes" id="UP000011991">
    <property type="component" value="Unassembled WGS sequence"/>
</dbReference>
<keyword evidence="2" id="KW-0378">Hydrolase</keyword>
<dbReference type="EMBL" id="ANOG01000873">
    <property type="protein sequence ID" value="EMI17031.1"/>
    <property type="molecule type" value="Genomic_DNA"/>
</dbReference>
<dbReference type="PANTHER" id="PTHR45953:SF1">
    <property type="entry name" value="IDURONATE 2-SULFATASE"/>
    <property type="match status" value="1"/>
</dbReference>
<evidence type="ECO:0000256" key="2">
    <source>
        <dbReference type="ARBA" id="ARBA00022801"/>
    </source>
</evidence>
<protein>
    <submittedName>
        <fullName evidence="4">Mucin-desulfating sulfatase (N-acetylglucosamine-6-sulfatase)</fullName>
    </submittedName>
</protein>
<dbReference type="Gene3D" id="3.40.720.10">
    <property type="entry name" value="Alkaline Phosphatase, subunit A"/>
    <property type="match status" value="1"/>
</dbReference>